<name>A0A450U2J2_9GAMM</name>
<sequence length="86" mass="9439">MVSIRLVEALGFSRDRRVVLGIFGFSRIFAEYNSAIPDCPRRIGRELDSPASKVRGAASLGVGMILIFLYIAAIPPHYATFLKLIG</sequence>
<dbReference type="AlphaFoldDB" id="A0A450U2J2"/>
<proteinExistence type="predicted"/>
<accession>A0A450U2J2</accession>
<evidence type="ECO:0000256" key="1">
    <source>
        <dbReference type="SAM" id="Phobius"/>
    </source>
</evidence>
<gene>
    <name evidence="2" type="ORF">BECKFW1821C_GA0114237_111911</name>
</gene>
<dbReference type="EMBL" id="CAADFE010000119">
    <property type="protein sequence ID" value="VFJ77273.1"/>
    <property type="molecule type" value="Genomic_DNA"/>
</dbReference>
<feature type="transmembrane region" description="Helical" evidence="1">
    <location>
        <begin position="54"/>
        <end position="74"/>
    </location>
</feature>
<protein>
    <submittedName>
        <fullName evidence="2">Uncharacterized protein</fullName>
    </submittedName>
</protein>
<keyword evidence="1" id="KW-0472">Membrane</keyword>
<keyword evidence="1" id="KW-0812">Transmembrane</keyword>
<reference evidence="2" key="1">
    <citation type="submission" date="2019-02" db="EMBL/GenBank/DDBJ databases">
        <authorList>
            <person name="Gruber-Vodicka R. H."/>
            <person name="Seah K. B. B."/>
        </authorList>
    </citation>
    <scope>NUCLEOTIDE SEQUENCE</scope>
    <source>
        <strain evidence="2">BECK_BZ131</strain>
    </source>
</reference>
<keyword evidence="1" id="KW-1133">Transmembrane helix</keyword>
<organism evidence="2">
    <name type="scientific">Candidatus Kentrum sp. FW</name>
    <dbReference type="NCBI Taxonomy" id="2126338"/>
    <lineage>
        <taxon>Bacteria</taxon>
        <taxon>Pseudomonadati</taxon>
        <taxon>Pseudomonadota</taxon>
        <taxon>Gammaproteobacteria</taxon>
        <taxon>Candidatus Kentrum</taxon>
    </lineage>
</organism>
<evidence type="ECO:0000313" key="2">
    <source>
        <dbReference type="EMBL" id="VFJ77273.1"/>
    </source>
</evidence>